<evidence type="ECO:0000256" key="1">
    <source>
        <dbReference type="ARBA" id="ARBA00023125"/>
    </source>
</evidence>
<dbReference type="InterPro" id="IPR050624">
    <property type="entry name" value="HTH-type_Tx_Regulator"/>
</dbReference>
<dbReference type="PANTHER" id="PTHR43479">
    <property type="entry name" value="ACREF/ENVCD OPERON REPRESSOR-RELATED"/>
    <property type="match status" value="1"/>
</dbReference>
<dbReference type="STRING" id="299255.SAMN02745129_1464"/>
<proteinExistence type="predicted"/>
<dbReference type="OrthoDB" id="5816932at2"/>
<evidence type="ECO:0000313" key="4">
    <source>
        <dbReference type="EMBL" id="SHH20692.1"/>
    </source>
</evidence>
<dbReference type="RefSeq" id="WP_067657793.1">
    <property type="nucleotide sequence ID" value="NZ_FQXG01000002.1"/>
</dbReference>
<keyword evidence="1 2" id="KW-0238">DNA-binding</keyword>
<evidence type="ECO:0000259" key="3">
    <source>
        <dbReference type="PROSITE" id="PS50977"/>
    </source>
</evidence>
<sequence>MNLKTQAAEQTRQKIIDTATEILGTEGYQALTVGKLSKQAEISKGALYHHFASLQEVHLAVLQHVIDTYCSSLHFEGCQSLEEFFARSGEMLFHRLENNPVQIRAMHTFINQSMYEPEAQAPLLAMWEDNLCKYWDIATAVAPEVSKEDMDQAFMMLDTYFIGLVNQWFLIQDPDATKKNWQNFSCMLLHALRKNSDKA</sequence>
<dbReference type="Pfam" id="PF00440">
    <property type="entry name" value="TetR_N"/>
    <property type="match status" value="1"/>
</dbReference>
<dbReference type="PRINTS" id="PR00455">
    <property type="entry name" value="HTHTETR"/>
</dbReference>
<dbReference type="PROSITE" id="PS50977">
    <property type="entry name" value="HTH_TETR_2"/>
    <property type="match status" value="1"/>
</dbReference>
<gene>
    <name evidence="4" type="ORF">SAMN02745129_1464</name>
</gene>
<dbReference type="Gene3D" id="1.10.357.10">
    <property type="entry name" value="Tetracycline Repressor, domain 2"/>
    <property type="match status" value="1"/>
</dbReference>
<dbReference type="SUPFAM" id="SSF46689">
    <property type="entry name" value="Homeodomain-like"/>
    <property type="match status" value="1"/>
</dbReference>
<dbReference type="InterPro" id="IPR001647">
    <property type="entry name" value="HTH_TetR"/>
</dbReference>
<reference evidence="4 5" key="1">
    <citation type="submission" date="2016-11" db="EMBL/GenBank/DDBJ databases">
        <authorList>
            <person name="Jaros S."/>
            <person name="Januszkiewicz K."/>
            <person name="Wedrychowicz H."/>
        </authorList>
    </citation>
    <scope>NUCLEOTIDE SEQUENCE [LARGE SCALE GENOMIC DNA]</scope>
    <source>
        <strain evidence="4 5">DSM 16917</strain>
    </source>
</reference>
<dbReference type="InterPro" id="IPR009057">
    <property type="entry name" value="Homeodomain-like_sf"/>
</dbReference>
<dbReference type="AlphaFoldDB" id="A0A1M5R2X8"/>
<feature type="DNA-binding region" description="H-T-H motif" evidence="2">
    <location>
        <begin position="32"/>
        <end position="51"/>
    </location>
</feature>
<accession>A0A1M5R2X8</accession>
<evidence type="ECO:0000256" key="2">
    <source>
        <dbReference type="PROSITE-ProRule" id="PRU00335"/>
    </source>
</evidence>
<name>A0A1M5R2X8_9GAMM</name>
<dbReference type="PANTHER" id="PTHR43479:SF11">
    <property type="entry name" value="ACREF_ENVCD OPERON REPRESSOR-RELATED"/>
    <property type="match status" value="1"/>
</dbReference>
<organism evidence="4 5">
    <name type="scientific">Ferrimonas marina</name>
    <dbReference type="NCBI Taxonomy" id="299255"/>
    <lineage>
        <taxon>Bacteria</taxon>
        <taxon>Pseudomonadati</taxon>
        <taxon>Pseudomonadota</taxon>
        <taxon>Gammaproteobacteria</taxon>
        <taxon>Alteromonadales</taxon>
        <taxon>Ferrimonadaceae</taxon>
        <taxon>Ferrimonas</taxon>
    </lineage>
</organism>
<dbReference type="GO" id="GO:0003677">
    <property type="term" value="F:DNA binding"/>
    <property type="evidence" value="ECO:0007669"/>
    <property type="project" value="UniProtKB-UniRule"/>
</dbReference>
<evidence type="ECO:0000313" key="5">
    <source>
        <dbReference type="Proteomes" id="UP000184268"/>
    </source>
</evidence>
<dbReference type="EMBL" id="FQXG01000002">
    <property type="protein sequence ID" value="SHH20692.1"/>
    <property type="molecule type" value="Genomic_DNA"/>
</dbReference>
<dbReference type="Proteomes" id="UP000184268">
    <property type="component" value="Unassembled WGS sequence"/>
</dbReference>
<keyword evidence="5" id="KW-1185">Reference proteome</keyword>
<feature type="domain" description="HTH tetR-type" evidence="3">
    <location>
        <begin position="9"/>
        <end position="69"/>
    </location>
</feature>
<protein>
    <submittedName>
        <fullName evidence="4">Transcriptional regulator, TetR family</fullName>
    </submittedName>
</protein>